<dbReference type="Proteomes" id="UP000790787">
    <property type="component" value="Chromosome 3"/>
</dbReference>
<name>A0AC58U6L9_TOBAC</name>
<organism evidence="1 2">
    <name type="scientific">Nicotiana tabacum</name>
    <name type="common">Common tobacco</name>
    <dbReference type="NCBI Taxonomy" id="4097"/>
    <lineage>
        <taxon>Eukaryota</taxon>
        <taxon>Viridiplantae</taxon>
        <taxon>Streptophyta</taxon>
        <taxon>Embryophyta</taxon>
        <taxon>Tracheophyta</taxon>
        <taxon>Spermatophyta</taxon>
        <taxon>Magnoliopsida</taxon>
        <taxon>eudicotyledons</taxon>
        <taxon>Gunneridae</taxon>
        <taxon>Pentapetalae</taxon>
        <taxon>asterids</taxon>
        <taxon>lamiids</taxon>
        <taxon>Solanales</taxon>
        <taxon>Solanaceae</taxon>
        <taxon>Nicotianoideae</taxon>
        <taxon>Nicotianeae</taxon>
        <taxon>Nicotiana</taxon>
    </lineage>
</organism>
<reference evidence="1" key="1">
    <citation type="journal article" date="2014" name="Nat. Commun.">
        <title>The tobacco genome sequence and its comparison with those of tomato and potato.</title>
        <authorList>
            <person name="Sierro N."/>
            <person name="Battey J.N."/>
            <person name="Ouadi S."/>
            <person name="Bakaher N."/>
            <person name="Bovet L."/>
            <person name="Willig A."/>
            <person name="Goepfert S."/>
            <person name="Peitsch M.C."/>
            <person name="Ivanov N.V."/>
        </authorList>
    </citation>
    <scope>NUCLEOTIDE SEQUENCE [LARGE SCALE GENOMIC DNA]</scope>
</reference>
<evidence type="ECO:0000313" key="2">
    <source>
        <dbReference type="RefSeq" id="XP_075105117.1"/>
    </source>
</evidence>
<evidence type="ECO:0000313" key="1">
    <source>
        <dbReference type="Proteomes" id="UP000790787"/>
    </source>
</evidence>
<sequence length="584" mass="65646">MPDNTEVAATTAGIGAQYDSNHAYFLHSSDAPVLDSWTNLEERFGHSNGAKLFHLQKELNDLMQGTNDIAGYYTKIKNCACMCGGKKKLVKSLEDERLIQFLMGLNETYAQARSNILMIKPLPFVNHAYFRLLQDENQRETPVYNQFSSGSSSFMAGSQGYSMPNGNQFNKSKKFQGPIRENAATSGEEQQPMEIDGVNLTQNLSKDQFSQLVNLLKQVKVHQDTSTGTRADISANVAAGIAFNNLVSGFLMKRPQAFGEVKEGLYLLRPCSTQSRNFFQSNVYLLSNVNNSVLVSSTIFQSNVSLLFKENNLVSVSVSSAKLVSDVMLWHNRLGHLPFHAMKNIIDVFSRATWTYLLTAKSNVFSVLQHFLKMVERQFDVKVKVIRSDNAMELGEGSVHFEYLISQGILHQTSCVAAHQQNRVVERKHKHLLEIARALMFQSKVPTACWGECVLTATHMINRIPSRVIKVKTPYEVIFGELPDYIVLRTFSCLCYVSTLAQNRGKFEPRAKACMFLGYPPGQKGYKLLELDNKNIVVSRDVQFHETNFPFHNQAPKPHNIFPTPPGSQIFKILKPSLTNITCS</sequence>
<accession>A0AC58U6L9</accession>
<protein>
    <submittedName>
        <fullName evidence="2">Uncharacterized protein LOC142179326</fullName>
    </submittedName>
</protein>
<gene>
    <name evidence="2" type="primary">LOC142179326</name>
</gene>
<keyword evidence="1" id="KW-1185">Reference proteome</keyword>
<reference evidence="2" key="2">
    <citation type="submission" date="2025-08" db="UniProtKB">
        <authorList>
            <consortium name="RefSeq"/>
        </authorList>
    </citation>
    <scope>IDENTIFICATION</scope>
    <source>
        <tissue evidence="2">Leaf</tissue>
    </source>
</reference>
<dbReference type="RefSeq" id="XP_075105117.1">
    <property type="nucleotide sequence ID" value="XM_075249016.1"/>
</dbReference>
<proteinExistence type="predicted"/>